<reference evidence="1" key="2">
    <citation type="submission" date="2020-11" db="EMBL/GenBank/DDBJ databases">
        <authorList>
            <person name="McCartney M.A."/>
            <person name="Auch B."/>
            <person name="Kono T."/>
            <person name="Mallez S."/>
            <person name="Becker A."/>
            <person name="Gohl D.M."/>
            <person name="Silverstein K.A.T."/>
            <person name="Koren S."/>
            <person name="Bechman K.B."/>
            <person name="Herman A."/>
            <person name="Abrahante J.E."/>
            <person name="Garbe J."/>
        </authorList>
    </citation>
    <scope>NUCLEOTIDE SEQUENCE</scope>
    <source>
        <strain evidence="1">Duluth1</strain>
        <tissue evidence="1">Whole animal</tissue>
    </source>
</reference>
<evidence type="ECO:0000313" key="2">
    <source>
        <dbReference type="Proteomes" id="UP000828390"/>
    </source>
</evidence>
<dbReference type="AlphaFoldDB" id="A0A9D4CCU7"/>
<evidence type="ECO:0000313" key="1">
    <source>
        <dbReference type="EMBL" id="KAH3721826.1"/>
    </source>
</evidence>
<proteinExistence type="predicted"/>
<sequence>MVVFHPASLDYPGTQIPKRCLAGPKVPQPDITWETLEAFLKFPVPRPGFEPETFGMVDQSVTTRPPHYP</sequence>
<comment type="caution">
    <text evidence="1">The sequence shown here is derived from an EMBL/GenBank/DDBJ whole genome shotgun (WGS) entry which is preliminary data.</text>
</comment>
<gene>
    <name evidence="1" type="ORF">DPMN_064774</name>
</gene>
<dbReference type="EMBL" id="JAIWYP010000013">
    <property type="protein sequence ID" value="KAH3721826.1"/>
    <property type="molecule type" value="Genomic_DNA"/>
</dbReference>
<organism evidence="1 2">
    <name type="scientific">Dreissena polymorpha</name>
    <name type="common">Zebra mussel</name>
    <name type="synonym">Mytilus polymorpha</name>
    <dbReference type="NCBI Taxonomy" id="45954"/>
    <lineage>
        <taxon>Eukaryota</taxon>
        <taxon>Metazoa</taxon>
        <taxon>Spiralia</taxon>
        <taxon>Lophotrochozoa</taxon>
        <taxon>Mollusca</taxon>
        <taxon>Bivalvia</taxon>
        <taxon>Autobranchia</taxon>
        <taxon>Heteroconchia</taxon>
        <taxon>Euheterodonta</taxon>
        <taxon>Imparidentia</taxon>
        <taxon>Neoheterodontei</taxon>
        <taxon>Myida</taxon>
        <taxon>Dreissenoidea</taxon>
        <taxon>Dreissenidae</taxon>
        <taxon>Dreissena</taxon>
    </lineage>
</organism>
<reference evidence="1" key="1">
    <citation type="journal article" date="2019" name="bioRxiv">
        <title>The Genome of the Zebra Mussel, Dreissena polymorpha: A Resource for Invasive Species Research.</title>
        <authorList>
            <person name="McCartney M.A."/>
            <person name="Auch B."/>
            <person name="Kono T."/>
            <person name="Mallez S."/>
            <person name="Zhang Y."/>
            <person name="Obille A."/>
            <person name="Becker A."/>
            <person name="Abrahante J.E."/>
            <person name="Garbe J."/>
            <person name="Badalamenti J.P."/>
            <person name="Herman A."/>
            <person name="Mangelson H."/>
            <person name="Liachko I."/>
            <person name="Sullivan S."/>
            <person name="Sone E.D."/>
            <person name="Koren S."/>
            <person name="Silverstein K.A.T."/>
            <person name="Beckman K.B."/>
            <person name="Gohl D.M."/>
        </authorList>
    </citation>
    <scope>NUCLEOTIDE SEQUENCE</scope>
    <source>
        <strain evidence="1">Duluth1</strain>
        <tissue evidence="1">Whole animal</tissue>
    </source>
</reference>
<protein>
    <submittedName>
        <fullName evidence="1">Uncharacterized protein</fullName>
    </submittedName>
</protein>
<accession>A0A9D4CCU7</accession>
<dbReference type="Proteomes" id="UP000828390">
    <property type="component" value="Unassembled WGS sequence"/>
</dbReference>
<keyword evidence="2" id="KW-1185">Reference proteome</keyword>
<name>A0A9D4CCU7_DREPO</name>